<protein>
    <recommendedName>
        <fullName evidence="4">Methanethiol oxidase</fullName>
        <ecNumber evidence="3">1.8.3.4</ecNumber>
    </recommendedName>
</protein>
<organism evidence="7 8">
    <name type="scientific">Strongylocentrotus purpuratus</name>
    <name type="common">Purple sea urchin</name>
    <dbReference type="NCBI Taxonomy" id="7668"/>
    <lineage>
        <taxon>Eukaryota</taxon>
        <taxon>Metazoa</taxon>
        <taxon>Echinodermata</taxon>
        <taxon>Eleutherozoa</taxon>
        <taxon>Echinozoa</taxon>
        <taxon>Echinoidea</taxon>
        <taxon>Euechinoidea</taxon>
        <taxon>Echinacea</taxon>
        <taxon>Camarodonta</taxon>
        <taxon>Echinidea</taxon>
        <taxon>Strongylocentrotidae</taxon>
        <taxon>Strongylocentrotus</taxon>
    </lineage>
</organism>
<dbReference type="SUPFAM" id="SSF75011">
    <property type="entry name" value="3-carboxy-cis,cis-mucoante lactonizing enzyme"/>
    <property type="match status" value="1"/>
</dbReference>
<evidence type="ECO:0000313" key="7">
    <source>
        <dbReference type="EnsemblMetazoa" id="XP_030828049"/>
    </source>
</evidence>
<dbReference type="EC" id="1.8.3.4" evidence="3"/>
<evidence type="ECO:0000256" key="1">
    <source>
        <dbReference type="ARBA" id="ARBA00005177"/>
    </source>
</evidence>
<dbReference type="EnsemblMetazoa" id="XM_030972189">
    <property type="protein sequence ID" value="XP_030828049"/>
    <property type="gene ID" value="LOC576756"/>
</dbReference>
<accession>A0A7M7MYL1</accession>
<comment type="pathway">
    <text evidence="1">Organosulfur degradation.</text>
</comment>
<dbReference type="OrthoDB" id="10252446at2759"/>
<dbReference type="PANTHER" id="PTHR23300">
    <property type="entry name" value="METHANETHIOL OXIDASE"/>
    <property type="match status" value="1"/>
</dbReference>
<proteinExistence type="inferred from homology"/>
<dbReference type="InterPro" id="IPR015943">
    <property type="entry name" value="WD40/YVTN_repeat-like_dom_sf"/>
</dbReference>
<comment type="catalytic activity">
    <reaction evidence="6">
        <text>methanethiol + O2 + H2O = hydrogen sulfide + formaldehyde + H2O2 + H(+)</text>
        <dbReference type="Rhea" id="RHEA:11812"/>
        <dbReference type="ChEBI" id="CHEBI:15377"/>
        <dbReference type="ChEBI" id="CHEBI:15378"/>
        <dbReference type="ChEBI" id="CHEBI:15379"/>
        <dbReference type="ChEBI" id="CHEBI:16007"/>
        <dbReference type="ChEBI" id="CHEBI:16240"/>
        <dbReference type="ChEBI" id="CHEBI:16842"/>
        <dbReference type="ChEBI" id="CHEBI:29919"/>
        <dbReference type="EC" id="1.8.3.4"/>
    </reaction>
</comment>
<dbReference type="GO" id="GO:0018549">
    <property type="term" value="F:methanethiol oxidase activity"/>
    <property type="evidence" value="ECO:0007669"/>
    <property type="project" value="UniProtKB-EC"/>
</dbReference>
<sequence>MGKMKAQVMECWLSPVCDHPGYTSSMWLLTPKAPAIKKVIEDEMIRERSGLTSPTTSHCLGFGQVMVSAFDKGEDQCDKGGFFVLDGETLDVKERWDSGHDSNVFCHDFWYQLLTHNVIISSTGWGRRDIFNGQTSIKDAISQASDSRNLHVWDFEKRTVTQAIDLGEDGAVPLAVRFLHDADQSVGFVSSASGSAIFKFFKTSDDKWYAKKVISFTPGELSRDGYKSLPAVTSDLVLSLNDRFLYCCNWMYGEVRQYDVTDTDNPKLVGQVQICEVYDKNANPDEGGVKGQRIHGGPSNMTLSLDGRRLYVTTSLFSRWDAEIYPDTVKNGSSLVMIDINPDEGGLTLNQGFMAELTGLGDDGTSVSLLAKEMRYPGGDCTSDIFLSLCSLQPKKVFKRLGFIRFDN</sequence>
<evidence type="ECO:0000256" key="3">
    <source>
        <dbReference type="ARBA" id="ARBA00012510"/>
    </source>
</evidence>
<comment type="similarity">
    <text evidence="2">Belongs to the selenium-binding protein family.</text>
</comment>
<dbReference type="RefSeq" id="XP_030828049.1">
    <property type="nucleotide sequence ID" value="XM_030972189.1"/>
</dbReference>
<reference evidence="7" key="2">
    <citation type="submission" date="2021-01" db="UniProtKB">
        <authorList>
            <consortium name="EnsemblMetazoa"/>
        </authorList>
    </citation>
    <scope>IDENTIFICATION</scope>
</reference>
<dbReference type="AlphaFoldDB" id="A0A7M7MYL1"/>
<dbReference type="KEGG" id="spu:576756"/>
<evidence type="ECO:0000256" key="5">
    <source>
        <dbReference type="ARBA" id="ARBA00023266"/>
    </source>
</evidence>
<evidence type="ECO:0000256" key="6">
    <source>
        <dbReference type="ARBA" id="ARBA00047539"/>
    </source>
</evidence>
<name>A0A7M7MYL1_STRPU</name>
<reference evidence="8" key="1">
    <citation type="submission" date="2015-02" db="EMBL/GenBank/DDBJ databases">
        <title>Genome sequencing for Strongylocentrotus purpuratus.</title>
        <authorList>
            <person name="Murali S."/>
            <person name="Liu Y."/>
            <person name="Vee V."/>
            <person name="English A."/>
            <person name="Wang M."/>
            <person name="Skinner E."/>
            <person name="Han Y."/>
            <person name="Muzny D.M."/>
            <person name="Worley K.C."/>
            <person name="Gibbs R.A."/>
        </authorList>
    </citation>
    <scope>NUCLEOTIDE SEQUENCE</scope>
</reference>
<evidence type="ECO:0000313" key="8">
    <source>
        <dbReference type="Proteomes" id="UP000007110"/>
    </source>
</evidence>
<dbReference type="Pfam" id="PF05694">
    <property type="entry name" value="SBP56"/>
    <property type="match status" value="1"/>
</dbReference>
<evidence type="ECO:0000256" key="2">
    <source>
        <dbReference type="ARBA" id="ARBA00005606"/>
    </source>
</evidence>
<dbReference type="OMA" id="EWGHPRL"/>
<dbReference type="Gene3D" id="2.130.10.10">
    <property type="entry name" value="YVTN repeat-like/Quinoprotein amine dehydrogenase"/>
    <property type="match status" value="1"/>
</dbReference>
<dbReference type="GO" id="GO:0008430">
    <property type="term" value="F:selenium binding"/>
    <property type="evidence" value="ECO:0007669"/>
    <property type="project" value="InterPro"/>
</dbReference>
<keyword evidence="8" id="KW-1185">Reference proteome</keyword>
<dbReference type="InParanoid" id="A0A7M7MYL1"/>
<dbReference type="Proteomes" id="UP000007110">
    <property type="component" value="Unassembled WGS sequence"/>
</dbReference>
<dbReference type="PANTHER" id="PTHR23300:SF0">
    <property type="entry name" value="METHANETHIOL OXIDASE"/>
    <property type="match status" value="1"/>
</dbReference>
<evidence type="ECO:0000256" key="4">
    <source>
        <dbReference type="ARBA" id="ARBA00015601"/>
    </source>
</evidence>
<dbReference type="GeneID" id="576756"/>
<dbReference type="InterPro" id="IPR008826">
    <property type="entry name" value="Se-bd"/>
</dbReference>
<keyword evidence="5" id="KW-0711">Selenium</keyword>